<dbReference type="SUPFAM" id="SSF47226">
    <property type="entry name" value="Histidine-containing phosphotransfer domain, HPT domain"/>
    <property type="match status" value="1"/>
</dbReference>
<evidence type="ECO:0000256" key="5">
    <source>
        <dbReference type="ARBA" id="ARBA00022679"/>
    </source>
</evidence>
<dbReference type="PROSITE" id="PS50110">
    <property type="entry name" value="RESPONSE_REGULATORY"/>
    <property type="match status" value="2"/>
</dbReference>
<keyword evidence="5" id="KW-0808">Transferase</keyword>
<dbReference type="EMBL" id="JACXST010000002">
    <property type="protein sequence ID" value="MBD9360971.1"/>
    <property type="molecule type" value="Genomic_DNA"/>
</dbReference>
<proteinExistence type="predicted"/>
<feature type="transmembrane region" description="Helical" evidence="16">
    <location>
        <begin position="136"/>
        <end position="155"/>
    </location>
</feature>
<feature type="modified residue" description="Phosphohistidine" evidence="13">
    <location>
        <position position="1450"/>
    </location>
</feature>
<keyword evidence="23" id="KW-1185">Reference proteome</keyword>
<dbReference type="InterPro" id="IPR000700">
    <property type="entry name" value="PAS-assoc_C"/>
</dbReference>
<protein>
    <recommendedName>
        <fullName evidence="3">histidine kinase</fullName>
        <ecNumber evidence="3">2.7.13.3</ecNumber>
    </recommendedName>
</protein>
<dbReference type="EC" id="2.7.13.3" evidence="3"/>
<dbReference type="PROSITE" id="PS50113">
    <property type="entry name" value="PAC"/>
    <property type="match status" value="5"/>
</dbReference>
<feature type="domain" description="PAC" evidence="20">
    <location>
        <begin position="507"/>
        <end position="560"/>
    </location>
</feature>
<dbReference type="Pfam" id="PF13493">
    <property type="entry name" value="DUF4118"/>
    <property type="match status" value="1"/>
</dbReference>
<dbReference type="PROSITE" id="PS50112">
    <property type="entry name" value="PAS"/>
    <property type="match status" value="3"/>
</dbReference>
<dbReference type="InterPro" id="IPR038318">
    <property type="entry name" value="KdpD_sf"/>
</dbReference>
<dbReference type="Gene3D" id="3.30.450.20">
    <property type="entry name" value="PAS domain"/>
    <property type="match status" value="5"/>
</dbReference>
<dbReference type="InterPro" id="IPR001789">
    <property type="entry name" value="Sig_transdc_resp-reg_receiver"/>
</dbReference>
<dbReference type="CDD" id="cd00130">
    <property type="entry name" value="PAS"/>
    <property type="match status" value="5"/>
</dbReference>
<evidence type="ECO:0000259" key="19">
    <source>
        <dbReference type="PROSITE" id="PS50112"/>
    </source>
</evidence>
<dbReference type="PRINTS" id="PR00344">
    <property type="entry name" value="BCTRLSENSOR"/>
</dbReference>
<dbReference type="RefSeq" id="WP_192393847.1">
    <property type="nucleotide sequence ID" value="NZ_CAJHIU010000002.1"/>
</dbReference>
<evidence type="ECO:0000259" key="20">
    <source>
        <dbReference type="PROSITE" id="PS50113"/>
    </source>
</evidence>
<evidence type="ECO:0000259" key="17">
    <source>
        <dbReference type="PROSITE" id="PS50109"/>
    </source>
</evidence>
<keyword evidence="9" id="KW-0067">ATP-binding</keyword>
<evidence type="ECO:0000256" key="1">
    <source>
        <dbReference type="ARBA" id="ARBA00000085"/>
    </source>
</evidence>
<feature type="modified residue" description="4-aspartylphosphate" evidence="14">
    <location>
        <position position="1290"/>
    </location>
</feature>
<dbReference type="Proteomes" id="UP000641152">
    <property type="component" value="Unassembled WGS sequence"/>
</dbReference>
<name>A0ABR9DDW4_9GAMM</name>
<dbReference type="Pfam" id="PF00072">
    <property type="entry name" value="Response_reg"/>
    <property type="match status" value="2"/>
</dbReference>
<evidence type="ECO:0000256" key="3">
    <source>
        <dbReference type="ARBA" id="ARBA00012438"/>
    </source>
</evidence>
<sequence length="1588" mass="177579">MFASITFAFLCSPQPLNVAGFIAVIKDRLTKFFDKLRVNQERNRHVERFRQIRFQQIPIHLTSVLSVATPIAAGLLQWSLWSALSPLTWILFYPAVFLSAYLGGLLSGLLATAIAVSMGIYIFVPPVGSFNLAEVRYYYSTAIFALMGLSFNLAFEQLRRSKTELQRIASVESDVNHRRLHQALRAANAGIWEWNLQTNENQWDEGLWRLYGLEPFSCQACYDVWLSTVHPADRAMVQAAIHQAVQQNIELNVEWRLATQVNGRDRWLMSRDQPELDQQGQPILYRGIVVDITARKLTEKALQTSEKQFRLLAESMPQIVWITRADGWHVYFNRQWVEYTGLSLAQSVGEGWTIPLHPDDKPQAVQAWKNAVDELATYSQECRLRRSDGVYRWWLIRGVPVFADNGRIDKWFGTCTDIHDLKQAELDLRTSEARWQFALEGSNQGVWDWNIAESKVFFSHCWKSMLGYAEEDVGDSLHDWSDRVHPDDLPGALAAIQRHFRQETPHYQYEHRLRDRRGEYRWTLARGVVVSRDADGQPLRMIGIQSDISESRKIEHDLREKERLLADSQAVAHIGSWVRYLPGGQAMWSEETFRVFGLSPDTDQALSMEQLFDTVHPDDRAARLAWHQDCLAGNSGNGLEYRICTPQGQQRWVLSKAKLETTADGQPWRLIGTVQDITEAKLTAAEKQRWIDAFRYCGHGIAIGNPETGRLVTCNPAFAEMLGYDNADQFEGQLILSLYAPEHVEFARRRLHEADQFGKIRYESVYRRKDGSEFDVAVDLVSVKNAEQKVMYRAATVQDISVRKKQEMELLQYRDHLQNLVEQRTEQLNQALQRAEHLTQVKSSFVANMSHEIRTPMNAVLGFCYLLEQHALNEEERSLVRKIRDAGRSLLAIINDILDFSKIEVGRLEIENLPFRLSDMFDHLAALMAAAADHKNLELIIIPPASIDALMGDGLRIQQVLINLIGNAIKFTERGEVVLRVTVDDWQNGDTVAVRFAVRDTGIGIAEPQLDDVFAAFTQADNTISRRFGGSGLGLAICRQLVNLMGGELRVNSVAGQGSEFWFVLRLQRHLDGNPVQSLPHLHHLKLLVVDDCETTREAVNTSARSLDWNANAVASGDAAIVELLASLERAEPYDALLLDWPMPGVDGMSAAEAIRASLAAVNPDQPRIAIILMISSSYSRELLAADADMKHVEGILSKPVTPSALYNAVAAVLSKSPPLLGLPDKSSNSAGARLQGLRILVVDDSDINREVARRILESEGAQVSLASDGQDAVDWLFKHPGAADLVLMDVQMPRMDGYAATRRIRENPAWSDLPILALTAGAFKNLQDAALEAGMNDFIAKPFNVPQMLELIRRWTGSKSLLGLTGLASGDSCDEVIFSDQSAPLIVPTNPGQGDLPGIDVNAGLKMWHKRDLYQAYLVRFVEQYRTAGRDISVAAEQGQLAGLAALTHKLKGAAYGLALTEVAQRSAELETALHHSEPLAGAAAALQQALDVVIISIGNLSAHTMSPLDHSVQREAPDSIKPLLSELLTALDEDNPGHAERLLLTLEGLVDADLLAPLATQIRDYNFRQAESLVLALINQLEIPKQ</sequence>
<evidence type="ECO:0000256" key="8">
    <source>
        <dbReference type="ARBA" id="ARBA00022777"/>
    </source>
</evidence>
<dbReference type="InterPro" id="IPR036097">
    <property type="entry name" value="HisK_dim/P_sf"/>
</dbReference>
<feature type="domain" description="HPt" evidence="21">
    <location>
        <begin position="1411"/>
        <end position="1509"/>
    </location>
</feature>
<feature type="transmembrane region" description="Helical" evidence="16">
    <location>
        <begin position="57"/>
        <end position="80"/>
    </location>
</feature>
<comment type="subcellular location">
    <subcellularLocation>
        <location evidence="2">Membrane</location>
        <topology evidence="2">Multi-pass membrane protein</topology>
    </subcellularLocation>
</comment>
<dbReference type="CDD" id="cd16922">
    <property type="entry name" value="HATPase_EvgS-ArcB-TorS-like"/>
    <property type="match status" value="1"/>
</dbReference>
<dbReference type="Pfam" id="PF01627">
    <property type="entry name" value="Hpt"/>
    <property type="match status" value="1"/>
</dbReference>
<dbReference type="PROSITE" id="PS50894">
    <property type="entry name" value="HPT"/>
    <property type="match status" value="1"/>
</dbReference>
<feature type="modified residue" description="4-aspartylphosphate" evidence="14">
    <location>
        <position position="1140"/>
    </location>
</feature>
<keyword evidence="15" id="KW-0175">Coiled coil</keyword>
<keyword evidence="8" id="KW-0418">Kinase</keyword>
<dbReference type="InterPro" id="IPR003661">
    <property type="entry name" value="HisK_dim/P_dom"/>
</dbReference>
<dbReference type="InterPro" id="IPR011006">
    <property type="entry name" value="CheY-like_superfamily"/>
</dbReference>
<evidence type="ECO:0000313" key="22">
    <source>
        <dbReference type="EMBL" id="MBD9360971.1"/>
    </source>
</evidence>
<dbReference type="InterPro" id="IPR035965">
    <property type="entry name" value="PAS-like_dom_sf"/>
</dbReference>
<dbReference type="SUPFAM" id="SSF52172">
    <property type="entry name" value="CheY-like"/>
    <property type="match status" value="2"/>
</dbReference>
<dbReference type="Pfam" id="PF08447">
    <property type="entry name" value="PAS_3"/>
    <property type="match status" value="4"/>
</dbReference>
<keyword evidence="11" id="KW-0902">Two-component regulatory system</keyword>
<evidence type="ECO:0000256" key="2">
    <source>
        <dbReference type="ARBA" id="ARBA00004141"/>
    </source>
</evidence>
<evidence type="ECO:0000313" key="23">
    <source>
        <dbReference type="Proteomes" id="UP000641152"/>
    </source>
</evidence>
<feature type="domain" description="Response regulatory" evidence="18">
    <location>
        <begin position="1086"/>
        <end position="1214"/>
    </location>
</feature>
<dbReference type="PANTHER" id="PTHR45339:SF5">
    <property type="entry name" value="HISTIDINE KINASE"/>
    <property type="match status" value="1"/>
</dbReference>
<feature type="domain" description="PAC" evidence="20">
    <location>
        <begin position="251"/>
        <end position="304"/>
    </location>
</feature>
<feature type="domain" description="PAS" evidence="19">
    <location>
        <begin position="709"/>
        <end position="758"/>
    </location>
</feature>
<dbReference type="Pfam" id="PF13426">
    <property type="entry name" value="PAS_9"/>
    <property type="match status" value="1"/>
</dbReference>
<evidence type="ECO:0000256" key="6">
    <source>
        <dbReference type="ARBA" id="ARBA00022692"/>
    </source>
</evidence>
<keyword evidence="4 14" id="KW-0597">Phosphoprotein</keyword>
<dbReference type="SMART" id="SM00086">
    <property type="entry name" value="PAC"/>
    <property type="match status" value="5"/>
</dbReference>
<evidence type="ECO:0000256" key="15">
    <source>
        <dbReference type="SAM" id="Coils"/>
    </source>
</evidence>
<dbReference type="InterPro" id="IPR005467">
    <property type="entry name" value="His_kinase_dom"/>
</dbReference>
<evidence type="ECO:0000256" key="16">
    <source>
        <dbReference type="SAM" id="Phobius"/>
    </source>
</evidence>
<feature type="domain" description="Response regulatory" evidence="18">
    <location>
        <begin position="1239"/>
        <end position="1357"/>
    </location>
</feature>
<comment type="catalytic activity">
    <reaction evidence="1">
        <text>ATP + protein L-histidine = ADP + protein N-phospho-L-histidine.</text>
        <dbReference type="EC" id="2.7.13.3"/>
    </reaction>
</comment>
<dbReference type="InterPro" id="IPR000014">
    <property type="entry name" value="PAS"/>
</dbReference>
<feature type="transmembrane region" description="Helical" evidence="16">
    <location>
        <begin position="100"/>
        <end position="124"/>
    </location>
</feature>
<comment type="caution">
    <text evidence="22">The sequence shown here is derived from an EMBL/GenBank/DDBJ whole genome shotgun (WGS) entry which is preliminary data.</text>
</comment>
<dbReference type="InterPro" id="IPR036641">
    <property type="entry name" value="HPT_dom_sf"/>
</dbReference>
<feature type="domain" description="PAC" evidence="20">
    <location>
        <begin position="637"/>
        <end position="689"/>
    </location>
</feature>
<evidence type="ECO:0000256" key="14">
    <source>
        <dbReference type="PROSITE-ProRule" id="PRU00169"/>
    </source>
</evidence>
<dbReference type="InterPro" id="IPR001610">
    <property type="entry name" value="PAC"/>
</dbReference>
<dbReference type="SMART" id="SM00387">
    <property type="entry name" value="HATPase_c"/>
    <property type="match status" value="1"/>
</dbReference>
<keyword evidence="6 16" id="KW-0812">Transmembrane</keyword>
<dbReference type="CDD" id="cd00082">
    <property type="entry name" value="HisKA"/>
    <property type="match status" value="1"/>
</dbReference>
<dbReference type="Gene3D" id="3.40.50.2300">
    <property type="match status" value="2"/>
</dbReference>
<dbReference type="Gene3D" id="1.20.120.160">
    <property type="entry name" value="HPT domain"/>
    <property type="match status" value="1"/>
</dbReference>
<dbReference type="SMART" id="SM00388">
    <property type="entry name" value="HisKA"/>
    <property type="match status" value="1"/>
</dbReference>
<dbReference type="SMART" id="SM00091">
    <property type="entry name" value="PAS"/>
    <property type="match status" value="5"/>
</dbReference>
<organism evidence="22 23">
    <name type="scientific">Methylomonas fluvii</name>
    <dbReference type="NCBI Taxonomy" id="1854564"/>
    <lineage>
        <taxon>Bacteria</taxon>
        <taxon>Pseudomonadati</taxon>
        <taxon>Pseudomonadota</taxon>
        <taxon>Gammaproteobacteria</taxon>
        <taxon>Methylococcales</taxon>
        <taxon>Methylococcaceae</taxon>
        <taxon>Methylomonas</taxon>
    </lineage>
</organism>
<evidence type="ECO:0000256" key="9">
    <source>
        <dbReference type="ARBA" id="ARBA00022840"/>
    </source>
</evidence>
<dbReference type="SUPFAM" id="SSF55874">
    <property type="entry name" value="ATPase domain of HSP90 chaperone/DNA topoisomerase II/histidine kinase"/>
    <property type="match status" value="1"/>
</dbReference>
<evidence type="ECO:0000259" key="21">
    <source>
        <dbReference type="PROSITE" id="PS50894"/>
    </source>
</evidence>
<feature type="domain" description="Histidine kinase" evidence="17">
    <location>
        <begin position="848"/>
        <end position="1069"/>
    </location>
</feature>
<dbReference type="CDD" id="cd17546">
    <property type="entry name" value="REC_hyHK_CKI1_RcsC-like"/>
    <property type="match status" value="2"/>
</dbReference>
<feature type="domain" description="PAC" evidence="20">
    <location>
        <begin position="760"/>
        <end position="812"/>
    </location>
</feature>
<dbReference type="Gene3D" id="3.30.565.10">
    <property type="entry name" value="Histidine kinase-like ATPase, C-terminal domain"/>
    <property type="match status" value="1"/>
</dbReference>
<dbReference type="SUPFAM" id="SSF47384">
    <property type="entry name" value="Homodimeric domain of signal transducing histidine kinase"/>
    <property type="match status" value="1"/>
</dbReference>
<evidence type="ECO:0000256" key="11">
    <source>
        <dbReference type="ARBA" id="ARBA00023012"/>
    </source>
</evidence>
<keyword evidence="12 16" id="KW-0472">Membrane</keyword>
<dbReference type="Pfam" id="PF00512">
    <property type="entry name" value="HisKA"/>
    <property type="match status" value="1"/>
</dbReference>
<dbReference type="SMART" id="SM00448">
    <property type="entry name" value="REC"/>
    <property type="match status" value="2"/>
</dbReference>
<evidence type="ECO:0000256" key="7">
    <source>
        <dbReference type="ARBA" id="ARBA00022741"/>
    </source>
</evidence>
<dbReference type="InterPro" id="IPR025201">
    <property type="entry name" value="KdpD_TM"/>
</dbReference>
<dbReference type="Gene3D" id="1.10.287.130">
    <property type="match status" value="1"/>
</dbReference>
<accession>A0ABR9DDW4</accession>
<dbReference type="Pfam" id="PF02518">
    <property type="entry name" value="HATPase_c"/>
    <property type="match status" value="1"/>
</dbReference>
<feature type="domain" description="PAS" evidence="19">
    <location>
        <begin position="305"/>
        <end position="375"/>
    </location>
</feature>
<dbReference type="PROSITE" id="PS50109">
    <property type="entry name" value="HIS_KIN"/>
    <property type="match status" value="1"/>
</dbReference>
<gene>
    <name evidence="22" type="ORF">EBB_10605</name>
</gene>
<keyword evidence="7" id="KW-0547">Nucleotide-binding</keyword>
<evidence type="ECO:0000256" key="10">
    <source>
        <dbReference type="ARBA" id="ARBA00022989"/>
    </source>
</evidence>
<feature type="coiled-coil region" evidence="15">
    <location>
        <begin position="803"/>
        <end position="841"/>
    </location>
</feature>
<evidence type="ECO:0000256" key="13">
    <source>
        <dbReference type="PROSITE-ProRule" id="PRU00110"/>
    </source>
</evidence>
<dbReference type="NCBIfam" id="TIGR00229">
    <property type="entry name" value="sensory_box"/>
    <property type="match status" value="3"/>
</dbReference>
<dbReference type="InterPro" id="IPR036890">
    <property type="entry name" value="HATPase_C_sf"/>
</dbReference>
<dbReference type="InterPro" id="IPR003594">
    <property type="entry name" value="HATPase_dom"/>
</dbReference>
<dbReference type="InterPro" id="IPR004358">
    <property type="entry name" value="Sig_transdc_His_kin-like_C"/>
</dbReference>
<feature type="domain" description="PAC" evidence="20">
    <location>
        <begin position="378"/>
        <end position="430"/>
    </location>
</feature>
<dbReference type="SUPFAM" id="SSF55785">
    <property type="entry name" value="PYP-like sensor domain (PAS domain)"/>
    <property type="match status" value="5"/>
</dbReference>
<reference evidence="22 23" key="1">
    <citation type="submission" date="2020-09" db="EMBL/GenBank/DDBJ databases">
        <title>Methylomonas albis sp. nov. and Methylomonas fluvii sp. nov.: Two cold-adapted methanotrophs from the River Elbe and an amended description of Methylovulum psychrotolerans strain Eb1.</title>
        <authorList>
            <person name="Bussmann I.K."/>
            <person name="Klings K.-W."/>
            <person name="Warnstedt J."/>
            <person name="Hoppert M."/>
            <person name="Saborowski A."/>
            <person name="Horn F."/>
            <person name="Liebner S."/>
        </authorList>
    </citation>
    <scope>NUCLEOTIDE SEQUENCE [LARGE SCALE GENOMIC DNA]</scope>
    <source>
        <strain evidence="22 23">EbB</strain>
    </source>
</reference>
<dbReference type="InterPro" id="IPR013655">
    <property type="entry name" value="PAS_fold_3"/>
</dbReference>
<evidence type="ECO:0000256" key="12">
    <source>
        <dbReference type="ARBA" id="ARBA00023136"/>
    </source>
</evidence>
<evidence type="ECO:0000256" key="4">
    <source>
        <dbReference type="ARBA" id="ARBA00022553"/>
    </source>
</evidence>
<feature type="domain" description="PAS" evidence="19">
    <location>
        <begin position="176"/>
        <end position="248"/>
    </location>
</feature>
<dbReference type="InterPro" id="IPR008207">
    <property type="entry name" value="Sig_transdc_His_kin_Hpt_dom"/>
</dbReference>
<keyword evidence="10 16" id="KW-1133">Transmembrane helix</keyword>
<evidence type="ECO:0000259" key="18">
    <source>
        <dbReference type="PROSITE" id="PS50110"/>
    </source>
</evidence>
<dbReference type="Gene3D" id="2.10.70.100">
    <property type="match status" value="2"/>
</dbReference>
<dbReference type="Gene3D" id="1.20.120.620">
    <property type="entry name" value="Backbone structure of the membrane domain of e. Coli histidine kinase receptor kdpd"/>
    <property type="match status" value="1"/>
</dbReference>
<dbReference type="PANTHER" id="PTHR45339">
    <property type="entry name" value="HYBRID SIGNAL TRANSDUCTION HISTIDINE KINASE J"/>
    <property type="match status" value="1"/>
</dbReference>